<keyword evidence="4" id="KW-0560">Oxidoreductase</keyword>
<evidence type="ECO:0000256" key="4">
    <source>
        <dbReference type="ARBA" id="ARBA00023002"/>
    </source>
</evidence>
<dbReference type="GO" id="GO:0045041">
    <property type="term" value="P:protein import into mitochondrial intermembrane space"/>
    <property type="evidence" value="ECO:0007669"/>
    <property type="project" value="InterPro"/>
</dbReference>
<dbReference type="GO" id="GO:0005758">
    <property type="term" value="C:mitochondrial intermembrane space"/>
    <property type="evidence" value="ECO:0007669"/>
    <property type="project" value="TreeGrafter"/>
</dbReference>
<dbReference type="PROSITE" id="PS51808">
    <property type="entry name" value="CHCH"/>
    <property type="match status" value="1"/>
</dbReference>
<keyword evidence="3" id="KW-0653">Protein transport</keyword>
<evidence type="ECO:0000256" key="3">
    <source>
        <dbReference type="ARBA" id="ARBA00022927"/>
    </source>
</evidence>
<evidence type="ECO:0000313" key="11">
    <source>
        <dbReference type="Proteomes" id="UP000318571"/>
    </source>
</evidence>
<evidence type="ECO:0000256" key="7">
    <source>
        <dbReference type="ARBA" id="ARBA00023157"/>
    </source>
</evidence>
<dbReference type="PANTHER" id="PTHR21622:SF0">
    <property type="entry name" value="COILED-COIL-HELIX-COILED-COIL-HELIX DOMAIN CONTAINING 4"/>
    <property type="match status" value="1"/>
</dbReference>
<evidence type="ECO:0008006" key="12">
    <source>
        <dbReference type="Google" id="ProtNLM"/>
    </source>
</evidence>
<evidence type="ECO:0000256" key="6">
    <source>
        <dbReference type="ARBA" id="ARBA00023128"/>
    </source>
</evidence>
<dbReference type="EMBL" id="VCGU01000458">
    <property type="protein sequence ID" value="TRY62538.1"/>
    <property type="molecule type" value="Genomic_DNA"/>
</dbReference>
<dbReference type="Proteomes" id="UP000318571">
    <property type="component" value="Chromosome 10"/>
</dbReference>
<evidence type="ECO:0000256" key="8">
    <source>
        <dbReference type="ARBA" id="ARBA00023284"/>
    </source>
</evidence>
<dbReference type="STRING" id="6832.A0A553NAT6"/>
<dbReference type="Gene3D" id="1.10.287.2900">
    <property type="match status" value="1"/>
</dbReference>
<dbReference type="InterPro" id="IPR039289">
    <property type="entry name" value="CHCHD4"/>
</dbReference>
<accession>A0A553NAT6</accession>
<evidence type="ECO:0000256" key="5">
    <source>
        <dbReference type="ARBA" id="ARBA00023010"/>
    </source>
</evidence>
<organism evidence="10 11">
    <name type="scientific">Tigriopus californicus</name>
    <name type="common">Marine copepod</name>
    <dbReference type="NCBI Taxonomy" id="6832"/>
    <lineage>
        <taxon>Eukaryota</taxon>
        <taxon>Metazoa</taxon>
        <taxon>Ecdysozoa</taxon>
        <taxon>Arthropoda</taxon>
        <taxon>Crustacea</taxon>
        <taxon>Multicrustacea</taxon>
        <taxon>Hexanauplia</taxon>
        <taxon>Copepoda</taxon>
        <taxon>Harpacticoida</taxon>
        <taxon>Harpacticidae</taxon>
        <taxon>Tigriopus</taxon>
    </lineage>
</organism>
<evidence type="ECO:0000313" key="10">
    <source>
        <dbReference type="EMBL" id="TRY62538.1"/>
    </source>
</evidence>
<dbReference type="PANTHER" id="PTHR21622">
    <property type="entry name" value="COILED-COIL-HELIX-COILED-COIL-HELIX DOMAIN CONTAINING 4"/>
    <property type="match status" value="1"/>
</dbReference>
<evidence type="ECO:0000256" key="2">
    <source>
        <dbReference type="ARBA" id="ARBA00022448"/>
    </source>
</evidence>
<sequence length="142" mass="15489">MASYCEEKGKDRIIFLNPMDAHPNSSSVTFSSESEDTAPQGLVQSDGSINWNCPCLGGMAVGPCGMEFREAFECFHYSESDPKGAECLDKFSQMQGCMKQFPDLYESADDPPELGQIAETPSDPIVPETPTNPNPEKTEPAQ</sequence>
<keyword evidence="11" id="KW-1185">Reference proteome</keyword>
<evidence type="ECO:0000256" key="1">
    <source>
        <dbReference type="ARBA" id="ARBA00004173"/>
    </source>
</evidence>
<reference evidence="10 11" key="1">
    <citation type="journal article" date="2018" name="Nat. Ecol. Evol.">
        <title>Genomic signatures of mitonuclear coevolution across populations of Tigriopus californicus.</title>
        <authorList>
            <person name="Barreto F.S."/>
            <person name="Watson E.T."/>
            <person name="Lima T.G."/>
            <person name="Willett C.S."/>
            <person name="Edmands S."/>
            <person name="Li W."/>
            <person name="Burton R.S."/>
        </authorList>
    </citation>
    <scope>NUCLEOTIDE SEQUENCE [LARGE SCALE GENOMIC DNA]</scope>
    <source>
        <strain evidence="10 11">San Diego</strain>
    </source>
</reference>
<evidence type="ECO:0000256" key="9">
    <source>
        <dbReference type="SAM" id="MobiDB-lite"/>
    </source>
</evidence>
<dbReference type="GO" id="GO:0015035">
    <property type="term" value="F:protein-disulfide reductase activity"/>
    <property type="evidence" value="ECO:0007669"/>
    <property type="project" value="InterPro"/>
</dbReference>
<proteinExistence type="predicted"/>
<gene>
    <name evidence="10" type="ORF">TCAL_00867</name>
</gene>
<dbReference type="OrthoDB" id="7481291at2759"/>
<name>A0A553NAT6_TIGCA</name>
<keyword evidence="5" id="KW-0811">Translocation</keyword>
<comment type="caution">
    <text evidence="10">The sequence shown here is derived from an EMBL/GenBank/DDBJ whole genome shotgun (WGS) entry which is preliminary data.</text>
</comment>
<keyword evidence="7" id="KW-1015">Disulfide bond</keyword>
<dbReference type="AlphaFoldDB" id="A0A553NAT6"/>
<comment type="subcellular location">
    <subcellularLocation>
        <location evidence="1">Mitochondrion</location>
    </subcellularLocation>
</comment>
<protein>
    <recommendedName>
        <fullName evidence="12">CHCH domain-containing protein</fullName>
    </recommendedName>
</protein>
<feature type="region of interest" description="Disordered" evidence="9">
    <location>
        <begin position="103"/>
        <end position="142"/>
    </location>
</feature>
<dbReference type="OMA" id="FSFCKQF"/>
<keyword evidence="8" id="KW-0676">Redox-active center</keyword>
<keyword evidence="2" id="KW-0813">Transport</keyword>
<keyword evidence="6" id="KW-0496">Mitochondrion</keyword>